<name>A0A0N4W913_HAEPC</name>
<accession>A0A0N4W913</accession>
<evidence type="ECO:0000313" key="2">
    <source>
        <dbReference type="Proteomes" id="UP000268014"/>
    </source>
</evidence>
<dbReference type="AlphaFoldDB" id="A0A0N4W913"/>
<keyword evidence="2" id="KW-1185">Reference proteome</keyword>
<reference evidence="1 2" key="2">
    <citation type="submission" date="2018-11" db="EMBL/GenBank/DDBJ databases">
        <authorList>
            <consortium name="Pathogen Informatics"/>
        </authorList>
    </citation>
    <scope>NUCLEOTIDE SEQUENCE [LARGE SCALE GENOMIC DNA]</scope>
    <source>
        <strain evidence="1 2">MHpl1</strain>
    </source>
</reference>
<organism evidence="3">
    <name type="scientific">Haemonchus placei</name>
    <name type="common">Barber's pole worm</name>
    <dbReference type="NCBI Taxonomy" id="6290"/>
    <lineage>
        <taxon>Eukaryota</taxon>
        <taxon>Metazoa</taxon>
        <taxon>Ecdysozoa</taxon>
        <taxon>Nematoda</taxon>
        <taxon>Chromadorea</taxon>
        <taxon>Rhabditida</taxon>
        <taxon>Rhabditina</taxon>
        <taxon>Rhabditomorpha</taxon>
        <taxon>Strongyloidea</taxon>
        <taxon>Trichostrongylidae</taxon>
        <taxon>Haemonchus</taxon>
    </lineage>
</organism>
<reference evidence="3" key="1">
    <citation type="submission" date="2017-02" db="UniProtKB">
        <authorList>
            <consortium name="WormBaseParasite"/>
        </authorList>
    </citation>
    <scope>IDENTIFICATION</scope>
</reference>
<dbReference type="WBParaSite" id="HPLM_0000674501-mRNA-1">
    <property type="protein sequence ID" value="HPLM_0000674501-mRNA-1"/>
    <property type="gene ID" value="HPLM_0000674501"/>
</dbReference>
<proteinExistence type="predicted"/>
<dbReference type="EMBL" id="UZAF01016539">
    <property type="protein sequence ID" value="VDO29886.1"/>
    <property type="molecule type" value="Genomic_DNA"/>
</dbReference>
<protein>
    <submittedName>
        <fullName evidence="1 3">Uncharacterized protein</fullName>
    </submittedName>
</protein>
<sequence>MDADDLYDSADDDIDGQFLLDLCYFLVLNVSDYIRIIKFDR</sequence>
<dbReference type="Proteomes" id="UP000268014">
    <property type="component" value="Unassembled WGS sequence"/>
</dbReference>
<gene>
    <name evidence="1" type="ORF">HPLM_LOCUS6737</name>
</gene>
<evidence type="ECO:0000313" key="3">
    <source>
        <dbReference type="WBParaSite" id="HPLM_0000674501-mRNA-1"/>
    </source>
</evidence>
<evidence type="ECO:0000313" key="1">
    <source>
        <dbReference type="EMBL" id="VDO29886.1"/>
    </source>
</evidence>